<dbReference type="AlphaFoldDB" id="A0A9Q0RL26"/>
<organism evidence="2 3">
    <name type="scientific">Blomia tropicalis</name>
    <name type="common">Mite</name>
    <dbReference type="NCBI Taxonomy" id="40697"/>
    <lineage>
        <taxon>Eukaryota</taxon>
        <taxon>Metazoa</taxon>
        <taxon>Ecdysozoa</taxon>
        <taxon>Arthropoda</taxon>
        <taxon>Chelicerata</taxon>
        <taxon>Arachnida</taxon>
        <taxon>Acari</taxon>
        <taxon>Acariformes</taxon>
        <taxon>Sarcoptiformes</taxon>
        <taxon>Astigmata</taxon>
        <taxon>Glycyphagoidea</taxon>
        <taxon>Echimyopodidae</taxon>
        <taxon>Blomia</taxon>
    </lineage>
</organism>
<name>A0A9Q0RL26_BLOTA</name>
<sequence length="410" mass="46936">MEDSKENQLKNTVSFSKDFLISSDNNDEDPHASIQNSPKQITFNKSLSEKENSTNECNQKNETQNTSMDGNKQMRIKAKIIPNPKSGLYASSPHYKIVPIVPETIVDESDLTENISLMTNAASRFITDNIQQIHCKGLLFIKKSLSNDNEEISEPPNSATKFVWQNSRSNSKSAELSVKSAMSNIPIRRKKFRLRSKYLSSSTPSKFQSIDVEEYRIKLAQIRSLDITNQNKLSIVNEITSGTYKQDDFVLDHDQTIIKSDNIKSSNSNHSFSLELENKKNEEINSNETESNLELNRKKMVAKSEMLISSDSLPIKRPNSFNYPFYEFEQYDRYDTPSPRSPMSQAQYLAPKESSNLDDLIKLINQTTNKDYNEKNYEPKIKPPILTFSDIILEIRIKSAEKILLTLMNQ</sequence>
<evidence type="ECO:0000256" key="1">
    <source>
        <dbReference type="SAM" id="MobiDB-lite"/>
    </source>
</evidence>
<dbReference type="EMBL" id="JAPWDV010000003">
    <property type="protein sequence ID" value="KAJ6218286.1"/>
    <property type="molecule type" value="Genomic_DNA"/>
</dbReference>
<feature type="compositionally biased region" description="Polar residues" evidence="1">
    <location>
        <begin position="33"/>
        <end position="46"/>
    </location>
</feature>
<reference evidence="2" key="1">
    <citation type="submission" date="2022-12" db="EMBL/GenBank/DDBJ databases">
        <title>Genome assemblies of Blomia tropicalis.</title>
        <authorList>
            <person name="Cui Y."/>
        </authorList>
    </citation>
    <scope>NUCLEOTIDE SEQUENCE</scope>
    <source>
        <tissue evidence="2">Adult mites</tissue>
    </source>
</reference>
<feature type="compositionally biased region" description="Polar residues" evidence="1">
    <location>
        <begin position="54"/>
        <end position="70"/>
    </location>
</feature>
<gene>
    <name evidence="2" type="ORF">RDWZM_009443</name>
</gene>
<protein>
    <submittedName>
        <fullName evidence="2">Uncharacterized protein</fullName>
    </submittedName>
</protein>
<dbReference type="Proteomes" id="UP001142055">
    <property type="component" value="Chromosome 3"/>
</dbReference>
<proteinExistence type="predicted"/>
<evidence type="ECO:0000313" key="3">
    <source>
        <dbReference type="Proteomes" id="UP001142055"/>
    </source>
</evidence>
<evidence type="ECO:0000313" key="2">
    <source>
        <dbReference type="EMBL" id="KAJ6218286.1"/>
    </source>
</evidence>
<keyword evidence="3" id="KW-1185">Reference proteome</keyword>
<feature type="non-terminal residue" evidence="2">
    <location>
        <position position="410"/>
    </location>
</feature>
<accession>A0A9Q0RL26</accession>
<feature type="region of interest" description="Disordered" evidence="1">
    <location>
        <begin position="20"/>
        <end position="72"/>
    </location>
</feature>
<comment type="caution">
    <text evidence="2">The sequence shown here is derived from an EMBL/GenBank/DDBJ whole genome shotgun (WGS) entry which is preliminary data.</text>
</comment>